<gene>
    <name evidence="1" type="ORF">DILT_LOCUS12437</name>
</gene>
<dbReference type="AlphaFoldDB" id="A0A3P7PEY6"/>
<keyword evidence="2" id="KW-1185">Reference proteome</keyword>
<evidence type="ECO:0000313" key="2">
    <source>
        <dbReference type="Proteomes" id="UP000281553"/>
    </source>
</evidence>
<dbReference type="Proteomes" id="UP000281553">
    <property type="component" value="Unassembled WGS sequence"/>
</dbReference>
<reference evidence="1 2" key="1">
    <citation type="submission" date="2018-11" db="EMBL/GenBank/DDBJ databases">
        <authorList>
            <consortium name="Pathogen Informatics"/>
        </authorList>
    </citation>
    <scope>NUCLEOTIDE SEQUENCE [LARGE SCALE GENOMIC DNA]</scope>
</reference>
<evidence type="ECO:0000313" key="1">
    <source>
        <dbReference type="EMBL" id="VDN16606.1"/>
    </source>
</evidence>
<dbReference type="EMBL" id="UYRU01066458">
    <property type="protein sequence ID" value="VDN16606.1"/>
    <property type="molecule type" value="Genomic_DNA"/>
</dbReference>
<organism evidence="1 2">
    <name type="scientific">Dibothriocephalus latus</name>
    <name type="common">Fish tapeworm</name>
    <name type="synonym">Diphyllobothrium latum</name>
    <dbReference type="NCBI Taxonomy" id="60516"/>
    <lineage>
        <taxon>Eukaryota</taxon>
        <taxon>Metazoa</taxon>
        <taxon>Spiralia</taxon>
        <taxon>Lophotrochozoa</taxon>
        <taxon>Platyhelminthes</taxon>
        <taxon>Cestoda</taxon>
        <taxon>Eucestoda</taxon>
        <taxon>Diphyllobothriidea</taxon>
        <taxon>Diphyllobothriidae</taxon>
        <taxon>Dibothriocephalus</taxon>
    </lineage>
</organism>
<proteinExistence type="predicted"/>
<name>A0A3P7PEY6_DIBLA</name>
<accession>A0A3P7PEY6</accession>
<protein>
    <submittedName>
        <fullName evidence="1">Uncharacterized protein</fullName>
    </submittedName>
</protein>
<sequence length="84" mass="9311">MVGNINDPGVVDPELADDDIMYRQRDLIPSEMVSRTAQDEVADPDRLNLKVLATELSGHGEIEPGVPSITLTMERSDWRVVAHL</sequence>